<accession>F2IBM5</accession>
<dbReference type="EMBL" id="CP002542">
    <property type="protein sequence ID" value="AEA45351.1"/>
    <property type="molecule type" value="Genomic_DNA"/>
</dbReference>
<evidence type="ECO:0000313" key="5">
    <source>
        <dbReference type="Proteomes" id="UP000007463"/>
    </source>
</evidence>
<evidence type="ECO:0000259" key="3">
    <source>
        <dbReference type="Pfam" id="PF00501"/>
    </source>
</evidence>
<dbReference type="Gene3D" id="3.40.50.12780">
    <property type="entry name" value="N-terminal domain of ligase-like"/>
    <property type="match status" value="1"/>
</dbReference>
<dbReference type="GO" id="GO:0031956">
    <property type="term" value="F:medium-chain fatty acid-CoA ligase activity"/>
    <property type="evidence" value="ECO:0007669"/>
    <property type="project" value="TreeGrafter"/>
</dbReference>
<protein>
    <submittedName>
        <fullName evidence="4">O-succinylbenzoate--CoA ligase</fullName>
    </submittedName>
</protein>
<dbReference type="PANTHER" id="PTHR43201:SF5">
    <property type="entry name" value="MEDIUM-CHAIN ACYL-COA LIGASE ACSF2, MITOCHONDRIAL"/>
    <property type="match status" value="1"/>
</dbReference>
<dbReference type="STRING" id="755732.Fluta_3379"/>
<dbReference type="eggNOG" id="COG0318">
    <property type="taxonomic scope" value="Bacteria"/>
</dbReference>
<dbReference type="InterPro" id="IPR042099">
    <property type="entry name" value="ANL_N_sf"/>
</dbReference>
<dbReference type="InterPro" id="IPR045851">
    <property type="entry name" value="AMP-bd_C_sf"/>
</dbReference>
<dbReference type="Proteomes" id="UP000007463">
    <property type="component" value="Chromosome"/>
</dbReference>
<keyword evidence="5" id="KW-1185">Reference proteome</keyword>
<dbReference type="GO" id="GO:0006631">
    <property type="term" value="P:fatty acid metabolic process"/>
    <property type="evidence" value="ECO:0007669"/>
    <property type="project" value="TreeGrafter"/>
</dbReference>
<sequence length="335" mass="37829">MAFEINYINCSAEIQNKIHSIVQLWNNQSPFYDVKTSGSTGIPKSISLTRKQLESSAKRSNTFFHLDEKSHVFMCMSPDTIGGKMLIIRALVGDYALDVIEVRANPLVELEQNKHYSFISLVPYQVKCILEENPARLNQFDQILLGGMGLSVELETTLLNFKPAIYIGFGMTETVSHIALRKLGSPVYEALNGVEVETSNDCLVITDTELGIHQMQTNDEIELIDSTHFNWLGRADFVINSGGIKIHPEKLEQELEPLISTPFIIAGLPHESFGEECILISEKMLQEADFLKIQTIIQEKFGKYAAPKRQIERAILKTENGKIRRKEMLNLLLND</sequence>
<dbReference type="Pfam" id="PF00501">
    <property type="entry name" value="AMP-binding"/>
    <property type="match status" value="1"/>
</dbReference>
<feature type="domain" description="AMP-dependent synthetase/ligase" evidence="3">
    <location>
        <begin position="36"/>
        <end position="180"/>
    </location>
</feature>
<comment type="similarity">
    <text evidence="1">Belongs to the ATP-dependent AMP-binding enzyme family.</text>
</comment>
<dbReference type="OrthoDB" id="8870348at2"/>
<evidence type="ECO:0000256" key="2">
    <source>
        <dbReference type="ARBA" id="ARBA00022598"/>
    </source>
</evidence>
<dbReference type="PANTHER" id="PTHR43201">
    <property type="entry name" value="ACYL-COA SYNTHETASE"/>
    <property type="match status" value="1"/>
</dbReference>
<reference evidence="5" key="2">
    <citation type="submission" date="2011-02" db="EMBL/GenBank/DDBJ databases">
        <title>The complete genome of Fluviicola taffensis DSM 16823.</title>
        <authorList>
            <consortium name="US DOE Joint Genome Institute (JGI-PGF)"/>
            <person name="Lucas S."/>
            <person name="Copeland A."/>
            <person name="Lapidus A."/>
            <person name="Bruce D."/>
            <person name="Goodwin L."/>
            <person name="Pitluck S."/>
            <person name="Kyrpides N."/>
            <person name="Mavromatis K."/>
            <person name="Ivanova N."/>
            <person name="Mikhailova N."/>
            <person name="Pagani I."/>
            <person name="Chertkov O."/>
            <person name="Detter J.C."/>
            <person name="Han C."/>
            <person name="Tapia R."/>
            <person name="Land M."/>
            <person name="Hauser L."/>
            <person name="Markowitz V."/>
            <person name="Cheng J.-F."/>
            <person name="Hugenholtz P."/>
            <person name="Woyke T."/>
            <person name="Wu D."/>
            <person name="Tindall B."/>
            <person name="Pomrenke H.G."/>
            <person name="Brambilla E."/>
            <person name="Klenk H.-P."/>
            <person name="Eisen J.A."/>
        </authorList>
    </citation>
    <scope>NUCLEOTIDE SEQUENCE [LARGE SCALE GENOMIC DNA]</scope>
    <source>
        <strain evidence="5">DSM 16823 / RW262 / RW262</strain>
    </source>
</reference>
<dbReference type="RefSeq" id="WP_013688118.1">
    <property type="nucleotide sequence ID" value="NC_015321.1"/>
</dbReference>
<dbReference type="AlphaFoldDB" id="F2IBM5"/>
<gene>
    <name evidence="4" type="ordered locus">Fluta_3379</name>
</gene>
<evidence type="ECO:0000313" key="4">
    <source>
        <dbReference type="EMBL" id="AEA45351.1"/>
    </source>
</evidence>
<proteinExistence type="inferred from homology"/>
<keyword evidence="2 4" id="KW-0436">Ligase</keyword>
<dbReference type="SUPFAM" id="SSF56801">
    <property type="entry name" value="Acetyl-CoA synthetase-like"/>
    <property type="match status" value="1"/>
</dbReference>
<dbReference type="Gene3D" id="3.30.300.30">
    <property type="match status" value="1"/>
</dbReference>
<organism evidence="4 5">
    <name type="scientific">Fluviicola taffensis (strain DSM 16823 / NCIMB 13979 / RW262)</name>
    <dbReference type="NCBI Taxonomy" id="755732"/>
    <lineage>
        <taxon>Bacteria</taxon>
        <taxon>Pseudomonadati</taxon>
        <taxon>Bacteroidota</taxon>
        <taxon>Flavobacteriia</taxon>
        <taxon>Flavobacteriales</taxon>
        <taxon>Crocinitomicaceae</taxon>
        <taxon>Fluviicola</taxon>
    </lineage>
</organism>
<reference evidence="4 5" key="1">
    <citation type="journal article" date="2011" name="Stand. Genomic Sci.">
        <title>Complete genome sequence of the gliding freshwater bacterium Fluviicola taffensis type strain (RW262).</title>
        <authorList>
            <person name="Woyke T."/>
            <person name="Chertkov O."/>
            <person name="Lapidus A."/>
            <person name="Nolan M."/>
            <person name="Lucas S."/>
            <person name="Del Rio T.G."/>
            <person name="Tice H."/>
            <person name="Cheng J.F."/>
            <person name="Tapia R."/>
            <person name="Han C."/>
            <person name="Goodwin L."/>
            <person name="Pitluck S."/>
            <person name="Liolios K."/>
            <person name="Pagani I."/>
            <person name="Ivanova N."/>
            <person name="Huntemann M."/>
            <person name="Mavromatis K."/>
            <person name="Mikhailova N."/>
            <person name="Pati A."/>
            <person name="Chen A."/>
            <person name="Palaniappan K."/>
            <person name="Land M."/>
            <person name="Hauser L."/>
            <person name="Brambilla E.M."/>
            <person name="Rohde M."/>
            <person name="Mwirichia R."/>
            <person name="Sikorski J."/>
            <person name="Tindall B.J."/>
            <person name="Goker M."/>
            <person name="Bristow J."/>
            <person name="Eisen J.A."/>
            <person name="Markowitz V."/>
            <person name="Hugenholtz P."/>
            <person name="Klenk H.P."/>
            <person name="Kyrpides N.C."/>
        </authorList>
    </citation>
    <scope>NUCLEOTIDE SEQUENCE [LARGE SCALE GENOMIC DNA]</scope>
    <source>
        <strain evidence="5">DSM 16823 / RW262 / RW262</strain>
    </source>
</reference>
<dbReference type="InterPro" id="IPR000873">
    <property type="entry name" value="AMP-dep_synth/lig_dom"/>
</dbReference>
<dbReference type="HOGENOM" id="CLU_062005_0_0_10"/>
<evidence type="ECO:0000256" key="1">
    <source>
        <dbReference type="ARBA" id="ARBA00006432"/>
    </source>
</evidence>
<name>F2IBM5_FLUTR</name>
<dbReference type="KEGG" id="fte:Fluta_3379"/>